<accession>A0A1U7XKD3</accession>
<name>A0A1U7XKD3_NICSY</name>
<dbReference type="eggNOG" id="KOG0017">
    <property type="taxonomic scope" value="Eukaryota"/>
</dbReference>
<dbReference type="PANTHER" id="PTHR47481">
    <property type="match status" value="1"/>
</dbReference>
<protein>
    <submittedName>
        <fullName evidence="2">Uncharacterized protein LOC104235370</fullName>
    </submittedName>
</protein>
<dbReference type="Pfam" id="PF14223">
    <property type="entry name" value="Retrotran_gag_2"/>
    <property type="match status" value="1"/>
</dbReference>
<reference evidence="1" key="1">
    <citation type="journal article" date="2013" name="Genome Biol.">
        <title>Reference genomes and transcriptomes of Nicotiana sylvestris and Nicotiana tomentosiformis.</title>
        <authorList>
            <person name="Sierro N."/>
            <person name="Battey J.N."/>
            <person name="Ouadi S."/>
            <person name="Bovet L."/>
            <person name="Goepfert S."/>
            <person name="Bakaher N."/>
            <person name="Peitsch M.C."/>
            <person name="Ivanov N.V."/>
        </authorList>
    </citation>
    <scope>NUCLEOTIDE SEQUENCE [LARGE SCALE GENOMIC DNA]</scope>
</reference>
<evidence type="ECO:0000313" key="2">
    <source>
        <dbReference type="RefSeq" id="XP_009787414.1"/>
    </source>
</evidence>
<organism evidence="1 2">
    <name type="scientific">Nicotiana sylvestris</name>
    <name type="common">Wood tobacco</name>
    <name type="synonym">South American tobacco</name>
    <dbReference type="NCBI Taxonomy" id="4096"/>
    <lineage>
        <taxon>Eukaryota</taxon>
        <taxon>Viridiplantae</taxon>
        <taxon>Streptophyta</taxon>
        <taxon>Embryophyta</taxon>
        <taxon>Tracheophyta</taxon>
        <taxon>Spermatophyta</taxon>
        <taxon>Magnoliopsida</taxon>
        <taxon>eudicotyledons</taxon>
        <taxon>Gunneridae</taxon>
        <taxon>Pentapetalae</taxon>
        <taxon>asterids</taxon>
        <taxon>lamiids</taxon>
        <taxon>Solanales</taxon>
        <taxon>Solanaceae</taxon>
        <taxon>Nicotianoideae</taxon>
        <taxon>Nicotianeae</taxon>
        <taxon>Nicotiana</taxon>
    </lineage>
</organism>
<gene>
    <name evidence="2" type="primary">LOC104235370</name>
</gene>
<dbReference type="Proteomes" id="UP000189701">
    <property type="component" value="Unplaced"/>
</dbReference>
<reference evidence="2" key="2">
    <citation type="submission" date="2025-08" db="UniProtKB">
        <authorList>
            <consortium name="RefSeq"/>
        </authorList>
    </citation>
    <scope>IDENTIFICATION</scope>
    <source>
        <tissue evidence="2">Leaf</tissue>
    </source>
</reference>
<proteinExistence type="predicted"/>
<keyword evidence="1" id="KW-1185">Reference proteome</keyword>
<dbReference type="PANTHER" id="PTHR47481:SF21">
    <property type="entry name" value="BASIC-LEUCINE ZIPPER TRANSCRIPTION FACTOR Q-RELATED"/>
    <property type="match status" value="1"/>
</dbReference>
<dbReference type="AlphaFoldDB" id="A0A1U7XKD3"/>
<sequence>MVSETQINLSSTANNSTSPSLVCSVIQPSQLVSFNPASQLSLKLNGSTNYSIWKAQVTTLLFVYDLIGYIDGSSKCPAQFIIENNLQLVNPNYKLWQRQDSLVCNTIMAFVNHSIAPIIAHVVTAKHAWETLQTIFASKSQSRIFGLREILANLRKETRPVANYMKEIKTIADDLAYSGSPLTNEELVIKVLSGLGPEFKEISAAIRARDNPISFEELYDKLLAHEVFVQYSEPKAVAPVVTAQFNQRVSNAQISQQRNYNNVGNQILQ</sequence>
<evidence type="ECO:0000313" key="1">
    <source>
        <dbReference type="Proteomes" id="UP000189701"/>
    </source>
</evidence>
<dbReference type="RefSeq" id="XP_009787414.1">
    <property type="nucleotide sequence ID" value="XM_009789112.1"/>
</dbReference>